<keyword evidence="3" id="KW-0805">Transcription regulation</keyword>
<evidence type="ECO:0000313" key="9">
    <source>
        <dbReference type="EMBL" id="AOR73713.1"/>
    </source>
</evidence>
<feature type="DNA-binding region" description="OmpR/PhoB-type" evidence="7">
    <location>
        <begin position="136"/>
        <end position="234"/>
    </location>
</feature>
<dbReference type="FunFam" id="1.10.10.10:FF:000018">
    <property type="entry name" value="DNA-binding response regulator ResD"/>
    <property type="match status" value="1"/>
</dbReference>
<evidence type="ECO:0000256" key="5">
    <source>
        <dbReference type="ARBA" id="ARBA00023159"/>
    </source>
</evidence>
<gene>
    <name evidence="9" type="ORF">LACFE_CDS0235</name>
</gene>
<dbReference type="InterPro" id="IPR011006">
    <property type="entry name" value="CheY-like_superfamily"/>
</dbReference>
<dbReference type="GO" id="GO:0006355">
    <property type="term" value="P:regulation of DNA-templated transcription"/>
    <property type="evidence" value="ECO:0007669"/>
    <property type="project" value="InterPro"/>
</dbReference>
<dbReference type="InterPro" id="IPR001867">
    <property type="entry name" value="OmpR/PhoB-type_DNA-bd"/>
</dbReference>
<protein>
    <submittedName>
        <fullName evidence="9">Two-component response regulator</fullName>
    </submittedName>
</protein>
<evidence type="ECO:0000256" key="4">
    <source>
        <dbReference type="ARBA" id="ARBA00023125"/>
    </source>
</evidence>
<dbReference type="GO" id="GO:0032993">
    <property type="term" value="C:protein-DNA complex"/>
    <property type="evidence" value="ECO:0007669"/>
    <property type="project" value="TreeGrafter"/>
</dbReference>
<dbReference type="Gene3D" id="3.40.50.2300">
    <property type="match status" value="1"/>
</dbReference>
<dbReference type="EMBL" id="CP017151">
    <property type="protein sequence ID" value="AOR73713.1"/>
    <property type="molecule type" value="Genomic_DNA"/>
</dbReference>
<evidence type="ECO:0000259" key="8">
    <source>
        <dbReference type="PROSITE" id="PS51755"/>
    </source>
</evidence>
<dbReference type="InterPro" id="IPR016032">
    <property type="entry name" value="Sig_transdc_resp-reg_C-effctor"/>
</dbReference>
<dbReference type="Proteomes" id="UP000094714">
    <property type="component" value="Chromosome"/>
</dbReference>
<dbReference type="SUPFAM" id="SSF52172">
    <property type="entry name" value="CheY-like"/>
    <property type="match status" value="1"/>
</dbReference>
<evidence type="ECO:0000256" key="2">
    <source>
        <dbReference type="ARBA" id="ARBA00023012"/>
    </source>
</evidence>
<dbReference type="RefSeq" id="WP_069775642.1">
    <property type="nucleotide sequence ID" value="NZ_CP017151.1"/>
</dbReference>
<evidence type="ECO:0000256" key="7">
    <source>
        <dbReference type="PROSITE-ProRule" id="PRU01091"/>
    </source>
</evidence>
<dbReference type="Gene3D" id="1.10.10.10">
    <property type="entry name" value="Winged helix-like DNA-binding domain superfamily/Winged helix DNA-binding domain"/>
    <property type="match status" value="1"/>
</dbReference>
<dbReference type="SUPFAM" id="SSF46894">
    <property type="entry name" value="C-terminal effector domain of the bipartite response regulators"/>
    <property type="match status" value="1"/>
</dbReference>
<proteinExistence type="predicted"/>
<feature type="domain" description="OmpR/PhoB-type" evidence="8">
    <location>
        <begin position="136"/>
        <end position="234"/>
    </location>
</feature>
<dbReference type="InterPro" id="IPR036388">
    <property type="entry name" value="WH-like_DNA-bd_sf"/>
</dbReference>
<dbReference type="PANTHER" id="PTHR48111">
    <property type="entry name" value="REGULATOR OF RPOS"/>
    <property type="match status" value="1"/>
</dbReference>
<evidence type="ECO:0000256" key="1">
    <source>
        <dbReference type="ARBA" id="ARBA00022553"/>
    </source>
</evidence>
<dbReference type="InterPro" id="IPR039420">
    <property type="entry name" value="WalR-like"/>
</dbReference>
<accession>A0A1D7ZV13</accession>
<sequence length="234" mass="26886">MTKDQTFATDLAHFCHHQHWDLNRVTTATALVVNLEQNSYTGILWDLAATNLDTTIATMTLIRHQQNGPLLVFSPNLDDRQRRKLFRAKVDDVLEKDLAHDVLRPLIEQRCWLYQHATVADEDATTNDDDDEPIIEDRIKIGDWEIDPKKVRVTKAGQEVSLTRKEFQLLAFLADHQGQVLSREQLLNGVWGYDILGSSRIVDIHVSHLRDKLEDDSQNPVHLTTVRGFGYKLE</sequence>
<dbReference type="Pfam" id="PF00486">
    <property type="entry name" value="Trans_reg_C"/>
    <property type="match status" value="1"/>
</dbReference>
<dbReference type="AlphaFoldDB" id="A0A1D7ZV13"/>
<evidence type="ECO:0000313" key="10">
    <source>
        <dbReference type="Proteomes" id="UP000094714"/>
    </source>
</evidence>
<name>A0A1D7ZV13_LIMFE</name>
<keyword evidence="5" id="KW-0010">Activator</keyword>
<evidence type="ECO:0000256" key="3">
    <source>
        <dbReference type="ARBA" id="ARBA00023015"/>
    </source>
</evidence>
<keyword evidence="1" id="KW-0597">Phosphoprotein</keyword>
<evidence type="ECO:0000256" key="6">
    <source>
        <dbReference type="ARBA" id="ARBA00023163"/>
    </source>
</evidence>
<dbReference type="GO" id="GO:0000156">
    <property type="term" value="F:phosphorelay response regulator activity"/>
    <property type="evidence" value="ECO:0007669"/>
    <property type="project" value="TreeGrafter"/>
</dbReference>
<dbReference type="PATRIC" id="fig|1613.112.peg.250"/>
<dbReference type="GO" id="GO:0005829">
    <property type="term" value="C:cytosol"/>
    <property type="evidence" value="ECO:0007669"/>
    <property type="project" value="TreeGrafter"/>
</dbReference>
<reference evidence="9 10" key="1">
    <citation type="submission" date="2016-09" db="EMBL/GenBank/DDBJ databases">
        <title>Genome Sequence of the Lactobacillus fermentum strain NCC2970 (CNCM I-5068).</title>
        <authorList>
            <person name="Barretto C."/>
            <person name="Ngom-Bru C."/>
            <person name="Genevaz A."/>
            <person name="Fournier C."/>
            <person name="Moine D."/>
            <person name="Kassam M."/>
            <person name="Iltis A."/>
            <person name="Sagory-Zalkind P."/>
            <person name="Faucherand G."/>
            <person name="Descombes P."/>
            <person name="Duboux S."/>
        </authorList>
    </citation>
    <scope>NUCLEOTIDE SEQUENCE [LARGE SCALE GENOMIC DNA]</scope>
    <source>
        <strain evidence="9 10">NCC2970</strain>
    </source>
</reference>
<dbReference type="PANTHER" id="PTHR48111:SF1">
    <property type="entry name" value="TWO-COMPONENT RESPONSE REGULATOR ORR33"/>
    <property type="match status" value="1"/>
</dbReference>
<dbReference type="GO" id="GO:0000976">
    <property type="term" value="F:transcription cis-regulatory region binding"/>
    <property type="evidence" value="ECO:0007669"/>
    <property type="project" value="TreeGrafter"/>
</dbReference>
<dbReference type="PROSITE" id="PS51755">
    <property type="entry name" value="OMPR_PHOB"/>
    <property type="match status" value="1"/>
</dbReference>
<keyword evidence="4 7" id="KW-0238">DNA-binding</keyword>
<dbReference type="SMART" id="SM00862">
    <property type="entry name" value="Trans_reg_C"/>
    <property type="match status" value="1"/>
</dbReference>
<organism evidence="9 10">
    <name type="scientific">Limosilactobacillus fermentum</name>
    <name type="common">Lactobacillus fermentum</name>
    <dbReference type="NCBI Taxonomy" id="1613"/>
    <lineage>
        <taxon>Bacteria</taxon>
        <taxon>Bacillati</taxon>
        <taxon>Bacillota</taxon>
        <taxon>Bacilli</taxon>
        <taxon>Lactobacillales</taxon>
        <taxon>Lactobacillaceae</taxon>
        <taxon>Limosilactobacillus</taxon>
    </lineage>
</organism>
<dbReference type="CDD" id="cd00383">
    <property type="entry name" value="trans_reg_C"/>
    <property type="match status" value="1"/>
</dbReference>
<keyword evidence="6" id="KW-0804">Transcription</keyword>
<keyword evidence="2" id="KW-0902">Two-component regulatory system</keyword>